<dbReference type="PANTHER" id="PTHR23513">
    <property type="entry name" value="INTEGRAL MEMBRANE EFFLUX PROTEIN-RELATED"/>
    <property type="match status" value="1"/>
</dbReference>
<evidence type="ECO:0000256" key="5">
    <source>
        <dbReference type="ARBA" id="ARBA00022989"/>
    </source>
</evidence>
<dbReference type="CDD" id="cd06173">
    <property type="entry name" value="MFS_MefA_like"/>
    <property type="match status" value="1"/>
</dbReference>
<evidence type="ECO:0000256" key="3">
    <source>
        <dbReference type="ARBA" id="ARBA00022475"/>
    </source>
</evidence>
<protein>
    <submittedName>
        <fullName evidence="7">MFS transporter</fullName>
    </submittedName>
</protein>
<dbReference type="PANTHER" id="PTHR23513:SF9">
    <property type="entry name" value="ENTEROBACTIN EXPORTER ENTS"/>
    <property type="match status" value="1"/>
</dbReference>
<dbReference type="GO" id="GO:0022857">
    <property type="term" value="F:transmembrane transporter activity"/>
    <property type="evidence" value="ECO:0007669"/>
    <property type="project" value="InterPro"/>
</dbReference>
<dbReference type="InterPro" id="IPR010290">
    <property type="entry name" value="TM_effector"/>
</dbReference>
<accession>A0A2K9NPS1</accession>
<name>A0A2K9NPS1_BACTC</name>
<dbReference type="RefSeq" id="WP_102242798.1">
    <property type="nucleotide sequence ID" value="NZ_CP025704.1"/>
</dbReference>
<dbReference type="OrthoDB" id="9775268at2"/>
<dbReference type="EMBL" id="CP025704">
    <property type="protein sequence ID" value="AUN97503.1"/>
    <property type="molecule type" value="Genomic_DNA"/>
</dbReference>
<dbReference type="GO" id="GO:0005886">
    <property type="term" value="C:plasma membrane"/>
    <property type="evidence" value="ECO:0007669"/>
    <property type="project" value="UniProtKB-SubCell"/>
</dbReference>
<evidence type="ECO:0000256" key="1">
    <source>
        <dbReference type="ARBA" id="ARBA00004651"/>
    </source>
</evidence>
<dbReference type="PROSITE" id="PS50850">
    <property type="entry name" value="MFS"/>
    <property type="match status" value="1"/>
</dbReference>
<dbReference type="InterPro" id="IPR036259">
    <property type="entry name" value="MFS_trans_sf"/>
</dbReference>
<organism evidence="7 8">
    <name type="scientific">Bacteriovorax stolpii</name>
    <name type="common">Bdellovibrio stolpii</name>
    <dbReference type="NCBI Taxonomy" id="960"/>
    <lineage>
        <taxon>Bacteria</taxon>
        <taxon>Pseudomonadati</taxon>
        <taxon>Bdellovibrionota</taxon>
        <taxon>Bacteriovoracia</taxon>
        <taxon>Bacteriovoracales</taxon>
        <taxon>Bacteriovoracaceae</taxon>
        <taxon>Bacteriovorax</taxon>
    </lineage>
</organism>
<keyword evidence="4" id="KW-0812">Transmembrane</keyword>
<evidence type="ECO:0000256" key="6">
    <source>
        <dbReference type="ARBA" id="ARBA00023136"/>
    </source>
</evidence>
<comment type="subcellular location">
    <subcellularLocation>
        <location evidence="1">Cell membrane</location>
        <topology evidence="1">Multi-pass membrane protein</topology>
    </subcellularLocation>
</comment>
<dbReference type="Proteomes" id="UP000235584">
    <property type="component" value="Chromosome"/>
</dbReference>
<keyword evidence="3" id="KW-1003">Cell membrane</keyword>
<dbReference type="KEGG" id="bsto:C0V70_05130"/>
<evidence type="ECO:0000313" key="7">
    <source>
        <dbReference type="EMBL" id="AUN97503.1"/>
    </source>
</evidence>
<keyword evidence="5" id="KW-1133">Transmembrane helix</keyword>
<evidence type="ECO:0000256" key="2">
    <source>
        <dbReference type="ARBA" id="ARBA00022448"/>
    </source>
</evidence>
<keyword evidence="6" id="KW-0472">Membrane</keyword>
<dbReference type="Gene3D" id="1.20.1250.20">
    <property type="entry name" value="MFS general substrate transporter like domains"/>
    <property type="match status" value="1"/>
</dbReference>
<keyword evidence="8" id="KW-1185">Reference proteome</keyword>
<reference evidence="7 8" key="1">
    <citation type="submission" date="2018-01" db="EMBL/GenBank/DDBJ databases">
        <title>Complete genome sequence of Bacteriovorax stolpii DSM12778.</title>
        <authorList>
            <person name="Tang B."/>
            <person name="Chang J."/>
        </authorList>
    </citation>
    <scope>NUCLEOTIDE SEQUENCE [LARGE SCALE GENOMIC DNA]</scope>
    <source>
        <strain evidence="7 8">DSM 12778</strain>
    </source>
</reference>
<sequence length="406" mass="44054">MFINIKPLTKYRDFRLLYIGQFLSFIGSMVTYVAIPYEVYDLTKDNKIVGLVSIAQLIPVILFGIIGGAYADRLNRRKLLLVSEVLMCLLISIFAWNAFRDVPSVPLIFVTVFLLQSVVGFHRPAMDALNQKMVEPEDYAAIGALGSFRWSVGAIIGPALGGLIIAKFGVKGAYLFDVVTFMGALICIFLMKKTPNPEKREHSPLQDIKEGLRFAVSKPELIGTYLIDIVAMLFAFPVALFPAMAEGFGGAKAAGILFSGMATGAMIMTLLSGWSGKVKFHGRAVVIAAMLWAVFIFFLGFAHSLPVAFICLVMAGAADMLSGLFRGIIWNQTVPNELRGRLSGIEMISYMSGPLLGNARAGYIASVSSVSTSIMSGGVICFIAVFLTALCLPKFWGYVDKAKATS</sequence>
<gene>
    <name evidence="7" type="ORF">C0V70_05130</name>
</gene>
<keyword evidence="2" id="KW-0813">Transport</keyword>
<evidence type="ECO:0000313" key="8">
    <source>
        <dbReference type="Proteomes" id="UP000235584"/>
    </source>
</evidence>
<dbReference type="AlphaFoldDB" id="A0A2K9NPS1"/>
<dbReference type="SUPFAM" id="SSF103473">
    <property type="entry name" value="MFS general substrate transporter"/>
    <property type="match status" value="1"/>
</dbReference>
<evidence type="ECO:0000256" key="4">
    <source>
        <dbReference type="ARBA" id="ARBA00022692"/>
    </source>
</evidence>
<dbReference type="Pfam" id="PF05977">
    <property type="entry name" value="MFS_3"/>
    <property type="match status" value="1"/>
</dbReference>
<dbReference type="InterPro" id="IPR020846">
    <property type="entry name" value="MFS_dom"/>
</dbReference>
<proteinExistence type="predicted"/>